<dbReference type="STRING" id="1470200.PL75_06900"/>
<evidence type="ECO:0000256" key="2">
    <source>
        <dbReference type="ARBA" id="ARBA00022723"/>
    </source>
</evidence>
<name>A0A0J0YR67_9NEIS</name>
<proteinExistence type="predicted"/>
<dbReference type="InterPro" id="IPR036895">
    <property type="entry name" value="Uracil-DNA_glycosylase-like_sf"/>
</dbReference>
<dbReference type="EMBL" id="JTDO01000010">
    <property type="protein sequence ID" value="KLT72612.1"/>
    <property type="molecule type" value="Genomic_DNA"/>
</dbReference>
<evidence type="ECO:0000256" key="5">
    <source>
        <dbReference type="ARBA" id="ARBA00023004"/>
    </source>
</evidence>
<feature type="domain" description="Uracil-DNA glycosylase-like" evidence="8">
    <location>
        <begin position="116"/>
        <end position="255"/>
    </location>
</feature>
<keyword evidence="5" id="KW-0408">Iron</keyword>
<dbReference type="GO" id="GO:0046872">
    <property type="term" value="F:metal ion binding"/>
    <property type="evidence" value="ECO:0007669"/>
    <property type="project" value="UniProtKB-KW"/>
</dbReference>
<keyword evidence="2" id="KW-0479">Metal-binding</keyword>
<dbReference type="GO" id="GO:0006281">
    <property type="term" value="P:DNA repair"/>
    <property type="evidence" value="ECO:0007669"/>
    <property type="project" value="UniProtKB-KW"/>
</dbReference>
<dbReference type="InterPro" id="IPR005122">
    <property type="entry name" value="Uracil-DNA_glycosylase-like"/>
</dbReference>
<evidence type="ECO:0000256" key="3">
    <source>
        <dbReference type="ARBA" id="ARBA00022763"/>
    </source>
</evidence>
<dbReference type="RefSeq" id="WP_047761274.1">
    <property type="nucleotide sequence ID" value="NZ_CP091510.1"/>
</dbReference>
<dbReference type="Pfam" id="PF03167">
    <property type="entry name" value="UDG"/>
    <property type="match status" value="1"/>
</dbReference>
<keyword evidence="10" id="KW-1185">Reference proteome</keyword>
<dbReference type="SUPFAM" id="SSF52141">
    <property type="entry name" value="Uracil-DNA glycosylase-like"/>
    <property type="match status" value="1"/>
</dbReference>
<keyword evidence="4" id="KW-0378">Hydrolase</keyword>
<dbReference type="GO" id="GO:0051539">
    <property type="term" value="F:4 iron, 4 sulfur cluster binding"/>
    <property type="evidence" value="ECO:0007669"/>
    <property type="project" value="UniProtKB-KW"/>
</dbReference>
<dbReference type="InterPro" id="IPR051536">
    <property type="entry name" value="UDG_Type-4/5"/>
</dbReference>
<dbReference type="SMART" id="SM00987">
    <property type="entry name" value="UreE_C"/>
    <property type="match status" value="1"/>
</dbReference>
<dbReference type="PANTHER" id="PTHR33693">
    <property type="entry name" value="TYPE-5 URACIL-DNA GLYCOSYLASE"/>
    <property type="match status" value="1"/>
</dbReference>
<keyword evidence="3" id="KW-0227">DNA damage</keyword>
<sequence length="262" mass="28632">MLSSRYIHLHEALGLGPIWLLRGAKVLSSDHERNTHEAEKNFTTAKQIPTPHDSHIASQPQPENHARLAAMAAIGSLPASTGMTIRKNQVDISASYSDAHSSKNTQSQSIIEATVAPTANIKPVPLMIVSICPAPEDNLAGELFSGDVGILLSNMLKSINLSNDTVYKTTWVNNTAIFSPNPTTEQIYAALPRIQAELKQAEASAILLMGQIFEQPEQSDVLNTLCGNTPHFIIPHPARLLRQPQLKAETWKTLKKIQSLLK</sequence>
<gene>
    <name evidence="9" type="ORF">PL75_06900</name>
</gene>
<evidence type="ECO:0000256" key="1">
    <source>
        <dbReference type="ARBA" id="ARBA00022485"/>
    </source>
</evidence>
<accession>A0A0J0YR67</accession>
<dbReference type="PATRIC" id="fig|1470200.3.peg.249"/>
<comment type="caution">
    <text evidence="9">The sequence shown here is derived from an EMBL/GenBank/DDBJ whole genome shotgun (WGS) entry which is preliminary data.</text>
</comment>
<evidence type="ECO:0000313" key="9">
    <source>
        <dbReference type="EMBL" id="KLT72612.1"/>
    </source>
</evidence>
<evidence type="ECO:0000256" key="4">
    <source>
        <dbReference type="ARBA" id="ARBA00022801"/>
    </source>
</evidence>
<dbReference type="AlphaFoldDB" id="A0A0J0YR67"/>
<organism evidence="9 10">
    <name type="scientific">Neisseria arctica</name>
    <dbReference type="NCBI Taxonomy" id="1470200"/>
    <lineage>
        <taxon>Bacteria</taxon>
        <taxon>Pseudomonadati</taxon>
        <taxon>Pseudomonadota</taxon>
        <taxon>Betaproteobacteria</taxon>
        <taxon>Neisseriales</taxon>
        <taxon>Neisseriaceae</taxon>
        <taxon>Neisseria</taxon>
    </lineage>
</organism>
<evidence type="ECO:0000256" key="7">
    <source>
        <dbReference type="ARBA" id="ARBA00023204"/>
    </source>
</evidence>
<evidence type="ECO:0000259" key="8">
    <source>
        <dbReference type="SMART" id="SM00986"/>
    </source>
</evidence>
<keyword evidence="1" id="KW-0004">4Fe-4S</keyword>
<keyword evidence="7" id="KW-0234">DNA repair</keyword>
<reference evidence="9 10" key="1">
    <citation type="submission" date="2014-11" db="EMBL/GenBank/DDBJ databases">
        <title>Genome of a novel goose pathogen.</title>
        <authorList>
            <person name="Hansen C.M."/>
            <person name="Hueffer K."/>
            <person name="Choi S.C."/>
        </authorList>
    </citation>
    <scope>NUCLEOTIDE SEQUENCE [LARGE SCALE GENOMIC DNA]</scope>
    <source>
        <strain evidence="9 10">KH1503</strain>
    </source>
</reference>
<evidence type="ECO:0000313" key="10">
    <source>
        <dbReference type="Proteomes" id="UP000036027"/>
    </source>
</evidence>
<dbReference type="GO" id="GO:0097506">
    <property type="term" value="F:deaminated base DNA N-glycosylase activity"/>
    <property type="evidence" value="ECO:0007669"/>
    <property type="project" value="UniProtKB-ARBA"/>
</dbReference>
<evidence type="ECO:0000256" key="6">
    <source>
        <dbReference type="ARBA" id="ARBA00023014"/>
    </source>
</evidence>
<dbReference type="SMART" id="SM00986">
    <property type="entry name" value="UDG"/>
    <property type="match status" value="1"/>
</dbReference>
<dbReference type="Gene3D" id="3.40.470.10">
    <property type="entry name" value="Uracil-DNA glycosylase-like domain"/>
    <property type="match status" value="1"/>
</dbReference>
<dbReference type="Proteomes" id="UP000036027">
    <property type="component" value="Unassembled WGS sequence"/>
</dbReference>
<protein>
    <recommendedName>
        <fullName evidence="8">Uracil-DNA glycosylase-like domain-containing protein</fullName>
    </recommendedName>
</protein>
<keyword evidence="6" id="KW-0411">Iron-sulfur</keyword>